<proteinExistence type="predicted"/>
<evidence type="ECO:0000313" key="2">
    <source>
        <dbReference type="EMBL" id="MFI9103308.1"/>
    </source>
</evidence>
<feature type="compositionally biased region" description="Basic and acidic residues" evidence="1">
    <location>
        <begin position="104"/>
        <end position="116"/>
    </location>
</feature>
<dbReference type="Proteomes" id="UP001614394">
    <property type="component" value="Unassembled WGS sequence"/>
</dbReference>
<protein>
    <submittedName>
        <fullName evidence="2">Uncharacterized protein</fullName>
    </submittedName>
</protein>
<organism evidence="2 3">
    <name type="scientific">Streptomyces fildesensis</name>
    <dbReference type="NCBI Taxonomy" id="375757"/>
    <lineage>
        <taxon>Bacteria</taxon>
        <taxon>Bacillati</taxon>
        <taxon>Actinomycetota</taxon>
        <taxon>Actinomycetes</taxon>
        <taxon>Kitasatosporales</taxon>
        <taxon>Streptomycetaceae</taxon>
        <taxon>Streptomyces</taxon>
    </lineage>
</organism>
<evidence type="ECO:0000313" key="3">
    <source>
        <dbReference type="Proteomes" id="UP001614394"/>
    </source>
</evidence>
<name>A0ABW8CB22_9ACTN</name>
<dbReference type="EMBL" id="JBITYG010000006">
    <property type="protein sequence ID" value="MFI9103308.1"/>
    <property type="molecule type" value="Genomic_DNA"/>
</dbReference>
<keyword evidence="3" id="KW-1185">Reference proteome</keyword>
<evidence type="ECO:0000256" key="1">
    <source>
        <dbReference type="SAM" id="MobiDB-lite"/>
    </source>
</evidence>
<sequence>MKTSGKKKPLSEDLKVLDASLATAADMIADKAATSLRDGRWVDLVADLAEANRRCQMSLHEAVEKALAHGQSFESLAGGSHLSAEYLQDAYEQFDRAAAARSGPGKDGREPWRVLG</sequence>
<feature type="region of interest" description="Disordered" evidence="1">
    <location>
        <begin position="97"/>
        <end position="116"/>
    </location>
</feature>
<accession>A0ABW8CB22</accession>
<dbReference type="RefSeq" id="WP_399652125.1">
    <property type="nucleotide sequence ID" value="NZ_JBITYG010000006.1"/>
</dbReference>
<gene>
    <name evidence="2" type="ORF">ACIGXA_22575</name>
</gene>
<comment type="caution">
    <text evidence="2">The sequence shown here is derived from an EMBL/GenBank/DDBJ whole genome shotgun (WGS) entry which is preliminary data.</text>
</comment>
<reference evidence="2 3" key="1">
    <citation type="submission" date="2024-10" db="EMBL/GenBank/DDBJ databases">
        <title>The Natural Products Discovery Center: Release of the First 8490 Sequenced Strains for Exploring Actinobacteria Biosynthetic Diversity.</title>
        <authorList>
            <person name="Kalkreuter E."/>
            <person name="Kautsar S.A."/>
            <person name="Yang D."/>
            <person name="Bader C.D."/>
            <person name="Teijaro C.N."/>
            <person name="Fluegel L."/>
            <person name="Davis C.M."/>
            <person name="Simpson J.R."/>
            <person name="Lauterbach L."/>
            <person name="Steele A.D."/>
            <person name="Gui C."/>
            <person name="Meng S."/>
            <person name="Li G."/>
            <person name="Viehrig K."/>
            <person name="Ye F."/>
            <person name="Su P."/>
            <person name="Kiefer A.F."/>
            <person name="Nichols A."/>
            <person name="Cepeda A.J."/>
            <person name="Yan W."/>
            <person name="Fan B."/>
            <person name="Jiang Y."/>
            <person name="Adhikari A."/>
            <person name="Zheng C.-J."/>
            <person name="Schuster L."/>
            <person name="Cowan T.M."/>
            <person name="Smanski M.J."/>
            <person name="Chevrette M.G."/>
            <person name="De Carvalho L.P.S."/>
            <person name="Shen B."/>
        </authorList>
    </citation>
    <scope>NUCLEOTIDE SEQUENCE [LARGE SCALE GENOMIC DNA]</scope>
    <source>
        <strain evidence="2 3">NPDC053399</strain>
    </source>
</reference>